<dbReference type="InterPro" id="IPR010926">
    <property type="entry name" value="Myosin_TH1"/>
</dbReference>
<evidence type="ECO:0000256" key="5">
    <source>
        <dbReference type="ARBA" id="ARBA00023123"/>
    </source>
</evidence>
<dbReference type="GO" id="GO:0007368">
    <property type="term" value="P:determination of left/right symmetry"/>
    <property type="evidence" value="ECO:0007669"/>
    <property type="project" value="UniProtKB-ARBA"/>
</dbReference>
<dbReference type="Pfam" id="PF06017">
    <property type="entry name" value="Myosin_TH1"/>
    <property type="match status" value="1"/>
</dbReference>
<dbReference type="OrthoDB" id="6108017at2759"/>
<dbReference type="Gene3D" id="1.20.5.4820">
    <property type="match status" value="1"/>
</dbReference>
<dbReference type="KEGG" id="tut:107365600"/>
<proteinExistence type="inferred from homology"/>
<dbReference type="SMART" id="SM00242">
    <property type="entry name" value="MYSc"/>
    <property type="match status" value="1"/>
</dbReference>
<feature type="domain" description="TH1" evidence="10">
    <location>
        <begin position="816"/>
        <end position="1010"/>
    </location>
</feature>
<dbReference type="GO" id="GO:0051015">
    <property type="term" value="F:actin filament binding"/>
    <property type="evidence" value="ECO:0007669"/>
    <property type="project" value="TreeGrafter"/>
</dbReference>
<evidence type="ECO:0000256" key="2">
    <source>
        <dbReference type="ARBA" id="ARBA00022741"/>
    </source>
</evidence>
<reference evidence="11" key="2">
    <citation type="submission" date="2015-06" db="UniProtKB">
        <authorList>
            <consortium name="EnsemblMetazoa"/>
        </authorList>
    </citation>
    <scope>IDENTIFICATION</scope>
</reference>
<dbReference type="FunFam" id="1.10.10.820:FF:000001">
    <property type="entry name" value="Myosin heavy chain"/>
    <property type="match status" value="1"/>
</dbReference>
<dbReference type="Proteomes" id="UP000015104">
    <property type="component" value="Unassembled WGS sequence"/>
</dbReference>
<dbReference type="eggNOG" id="KOG0164">
    <property type="taxonomic scope" value="Eukaryota"/>
</dbReference>
<dbReference type="Gene3D" id="3.40.850.10">
    <property type="entry name" value="Kinesin motor domain"/>
    <property type="match status" value="1"/>
</dbReference>
<feature type="domain" description="Myosin motor" evidence="9">
    <location>
        <begin position="3"/>
        <end position="698"/>
    </location>
</feature>
<dbReference type="STRING" id="32264.T1KN30"/>
<keyword evidence="2 8" id="KW-0547">Nucleotide-binding</keyword>
<dbReference type="Pfam" id="PF00063">
    <property type="entry name" value="Myosin_head"/>
    <property type="match status" value="1"/>
</dbReference>
<evidence type="ECO:0000313" key="11">
    <source>
        <dbReference type="EnsemblMetazoa" id="tetur15g03780.1"/>
    </source>
</evidence>
<keyword evidence="3 8" id="KW-0067">ATP-binding</keyword>
<dbReference type="GO" id="GO:0005524">
    <property type="term" value="F:ATP binding"/>
    <property type="evidence" value="ECO:0007669"/>
    <property type="project" value="UniProtKB-UniRule"/>
</dbReference>
<dbReference type="InterPro" id="IPR001609">
    <property type="entry name" value="Myosin_head_motor_dom-like"/>
</dbReference>
<dbReference type="GO" id="GO:0007015">
    <property type="term" value="P:actin filament organization"/>
    <property type="evidence" value="ECO:0007669"/>
    <property type="project" value="TreeGrafter"/>
</dbReference>
<evidence type="ECO:0000256" key="8">
    <source>
        <dbReference type="PROSITE-ProRule" id="PRU00782"/>
    </source>
</evidence>
<evidence type="ECO:0000259" key="9">
    <source>
        <dbReference type="PROSITE" id="PS51456"/>
    </source>
</evidence>
<dbReference type="InterPro" id="IPR036961">
    <property type="entry name" value="Kinesin_motor_dom_sf"/>
</dbReference>
<evidence type="ECO:0008006" key="13">
    <source>
        <dbReference type="Google" id="ProtNLM"/>
    </source>
</evidence>
<feature type="region of interest" description="Actin-binding" evidence="8">
    <location>
        <begin position="572"/>
        <end position="594"/>
    </location>
</feature>
<dbReference type="GO" id="GO:0005886">
    <property type="term" value="C:plasma membrane"/>
    <property type="evidence" value="ECO:0007669"/>
    <property type="project" value="TreeGrafter"/>
</dbReference>
<dbReference type="FunFam" id="1.20.58.530:FF:000004">
    <property type="entry name" value="Unconventional myosin ID"/>
    <property type="match status" value="1"/>
</dbReference>
<dbReference type="PROSITE" id="PS51757">
    <property type="entry name" value="TH1"/>
    <property type="match status" value="1"/>
</dbReference>
<evidence type="ECO:0000256" key="1">
    <source>
        <dbReference type="ARBA" id="ARBA00008314"/>
    </source>
</evidence>
<evidence type="ECO:0000256" key="4">
    <source>
        <dbReference type="ARBA" id="ARBA00023121"/>
    </source>
</evidence>
<organism evidence="11 12">
    <name type="scientific">Tetranychus urticae</name>
    <name type="common">Two-spotted spider mite</name>
    <dbReference type="NCBI Taxonomy" id="32264"/>
    <lineage>
        <taxon>Eukaryota</taxon>
        <taxon>Metazoa</taxon>
        <taxon>Ecdysozoa</taxon>
        <taxon>Arthropoda</taxon>
        <taxon>Chelicerata</taxon>
        <taxon>Arachnida</taxon>
        <taxon>Acari</taxon>
        <taxon>Acariformes</taxon>
        <taxon>Trombidiformes</taxon>
        <taxon>Prostigmata</taxon>
        <taxon>Eleutherengona</taxon>
        <taxon>Raphignathae</taxon>
        <taxon>Tetranychoidea</taxon>
        <taxon>Tetranychidae</taxon>
        <taxon>Tetranychus</taxon>
    </lineage>
</organism>
<dbReference type="PROSITE" id="PS50096">
    <property type="entry name" value="IQ"/>
    <property type="match status" value="1"/>
</dbReference>
<dbReference type="Gene3D" id="1.20.120.720">
    <property type="entry name" value="Myosin VI head, motor domain, U50 subdomain"/>
    <property type="match status" value="1"/>
</dbReference>
<dbReference type="GO" id="GO:0009888">
    <property type="term" value="P:tissue development"/>
    <property type="evidence" value="ECO:0007669"/>
    <property type="project" value="UniProtKB-ARBA"/>
</dbReference>
<evidence type="ECO:0000313" key="12">
    <source>
        <dbReference type="Proteomes" id="UP000015104"/>
    </source>
</evidence>
<dbReference type="HOGENOM" id="CLU_000192_7_7_1"/>
<dbReference type="GO" id="GO:0005737">
    <property type="term" value="C:cytoplasm"/>
    <property type="evidence" value="ECO:0007669"/>
    <property type="project" value="TreeGrafter"/>
</dbReference>
<gene>
    <name evidence="11" type="primary">107365600</name>
</gene>
<dbReference type="GO" id="GO:0005902">
    <property type="term" value="C:microvillus"/>
    <property type="evidence" value="ECO:0007669"/>
    <property type="project" value="TreeGrafter"/>
</dbReference>
<dbReference type="GO" id="GO:0030048">
    <property type="term" value="P:actin filament-based movement"/>
    <property type="evidence" value="ECO:0007669"/>
    <property type="project" value="TreeGrafter"/>
</dbReference>
<dbReference type="PANTHER" id="PTHR13140">
    <property type="entry name" value="MYOSIN"/>
    <property type="match status" value="1"/>
</dbReference>
<dbReference type="GO" id="GO:0005546">
    <property type="term" value="F:phosphatidylinositol-4,5-bisphosphate binding"/>
    <property type="evidence" value="ECO:0007669"/>
    <property type="project" value="UniProtKB-ARBA"/>
</dbReference>
<dbReference type="Gene3D" id="1.20.58.530">
    <property type="match status" value="1"/>
</dbReference>
<keyword evidence="6 8" id="KW-0505">Motor protein</keyword>
<dbReference type="GO" id="GO:0006897">
    <property type="term" value="P:endocytosis"/>
    <property type="evidence" value="ECO:0007669"/>
    <property type="project" value="TreeGrafter"/>
</dbReference>
<reference evidence="12" key="1">
    <citation type="submission" date="2011-08" db="EMBL/GenBank/DDBJ databases">
        <authorList>
            <person name="Rombauts S."/>
        </authorList>
    </citation>
    <scope>NUCLEOTIDE SEQUENCE</scope>
    <source>
        <strain evidence="12">London</strain>
    </source>
</reference>
<keyword evidence="12" id="KW-1185">Reference proteome</keyword>
<dbReference type="PROSITE" id="PS51456">
    <property type="entry name" value="MYOSIN_MOTOR"/>
    <property type="match status" value="1"/>
</dbReference>
<evidence type="ECO:0000259" key="10">
    <source>
        <dbReference type="PROSITE" id="PS51757"/>
    </source>
</evidence>
<dbReference type="GO" id="GO:0000146">
    <property type="term" value="F:microfilament motor activity"/>
    <property type="evidence" value="ECO:0007669"/>
    <property type="project" value="TreeGrafter"/>
</dbReference>
<evidence type="ECO:0000256" key="7">
    <source>
        <dbReference type="ARBA" id="ARBA00023203"/>
    </source>
</evidence>
<dbReference type="InterPro" id="IPR036072">
    <property type="entry name" value="MYSc_Myo1"/>
</dbReference>
<keyword evidence="5 8" id="KW-0518">Myosin</keyword>
<dbReference type="PANTHER" id="PTHR13140:SF713">
    <property type="entry name" value="UNCONVENTIONAL MYOSIN ID"/>
    <property type="match status" value="1"/>
</dbReference>
<comment type="similarity">
    <text evidence="1 8">Belongs to the TRAFAC class myosin-kinesin ATPase superfamily. Myosin family.</text>
</comment>
<dbReference type="EMBL" id="CAEY01000249">
    <property type="status" value="NOT_ANNOTATED_CDS"/>
    <property type="molecule type" value="Genomic_DNA"/>
</dbReference>
<keyword evidence="4" id="KW-0446">Lipid-binding</keyword>
<evidence type="ECO:0000256" key="3">
    <source>
        <dbReference type="ARBA" id="ARBA00022840"/>
    </source>
</evidence>
<dbReference type="InterPro" id="IPR027417">
    <property type="entry name" value="P-loop_NTPase"/>
</dbReference>
<dbReference type="PRINTS" id="PR00193">
    <property type="entry name" value="MYOSINHEAVY"/>
</dbReference>
<dbReference type="SUPFAM" id="SSF52540">
    <property type="entry name" value="P-loop containing nucleoside triphosphate hydrolases"/>
    <property type="match status" value="1"/>
</dbReference>
<dbReference type="OMA" id="MTYGDIG"/>
<feature type="binding site" evidence="8">
    <location>
        <begin position="96"/>
        <end position="103"/>
    </location>
    <ligand>
        <name>ATP</name>
        <dbReference type="ChEBI" id="CHEBI:30616"/>
    </ligand>
</feature>
<dbReference type="AlphaFoldDB" id="T1KN30"/>
<sequence length="1015" mass="117358">MAQTVEDLVLLQEISYPAILDNFKARFNSGQIYTYIGEVCVSMNPYRTVNIYGPGVVNDYKGREIFERPPHLFAIADAAYKTMKQKIKDTCIVISGESGAGKTEASKIIMNYIAAITRNQGEVQRVKNVILNSNCILEAFGNAKTNRNDNSSRFGKYMEIVFDFKGDPVGGHINKYLLEKSRVIAQHEGERNFHSFYQLISGSNDQALTRLGLKKDPLSYRYLSQGKTPRVVNIDDRMDFRKVTSAASILGFNEEESEMIWKILASILHLGNVEFSWHEEKEVSYIQDKSKRHIEHMCRLLSINEKDLTDSLCQRVIAAGGDVMSKKHNVSEAIYGQDAFAKAIYERLFSWITDKINEAIRVDELSRDQLSYCGKRTVIGVLDIYGFEIFDNNSFEQLCINYCNEKLQQLFIELVLKQEQEEYQREGIEWKHIDYFNNQIICDLIEEPHKGIISILDEACLNVGKVTDEILLENMDKKLSNHAHYVSRRLRPTDKTLEHHRDFRIKHYAGDVTYSIKGFLDKNKDPLFQDFKRLCYNSTHPLIQSMWPDGAQHVMKVNKRPFTAGTLFKGSMIALVNTLMSKEPFYVRCIKPNDNKSPVIFDEVRVQHQVEYLGLLENIRVRRAGFASRMTYDRFLRRYKMVSSITWPNYPPSLGSDRNAVEHLMADFPELQNDVRYGKTKIFIRSPQTLNFLENERSRLIPRIVILLQKMVRGTLVRLRYRRMKAALVIIRFYQRCRIRNYLLELLQLYSGAKNLPDFGKSITWPTPPSTLKSNRGIGILKPIYVKWRAYMILRQIPREEWSQMHLKVIAVDVLRGRKIDWGHDKRWEGNYLAMKSENETYDIFQTVSRNLGKDAFETILFSSFIKKVNRFNKTADRAFVVTNQSIYKLDVKSFKPLKGAIPLSEITRLSVSPGRDHLIIIHMKNGNDFVFTLIDSGNGNHNRIGELVAILLRQYFTLYRRNLSVSVAATINCQLGSKPKYITIDSNCTQSTPVFKKIAKDKISFSWPAHLTNV</sequence>
<dbReference type="GO" id="GO:0016459">
    <property type="term" value="C:myosin complex"/>
    <property type="evidence" value="ECO:0007669"/>
    <property type="project" value="UniProtKB-KW"/>
</dbReference>
<keyword evidence="7 8" id="KW-0009">Actin-binding</keyword>
<dbReference type="CDD" id="cd01378">
    <property type="entry name" value="MYSc_Myo1"/>
    <property type="match status" value="1"/>
</dbReference>
<accession>T1KN30</accession>
<protein>
    <recommendedName>
        <fullName evidence="13">Myosin motor domain-containing protein</fullName>
    </recommendedName>
</protein>
<name>T1KN30_TETUR</name>
<dbReference type="Gene3D" id="1.10.10.820">
    <property type="match status" value="1"/>
</dbReference>
<dbReference type="EnsemblMetazoa" id="tetur15g03780.1">
    <property type="protein sequence ID" value="tetur15g03780.1"/>
    <property type="gene ID" value="tetur15g03780"/>
</dbReference>
<evidence type="ECO:0000256" key="6">
    <source>
        <dbReference type="ARBA" id="ARBA00023175"/>
    </source>
</evidence>